<feature type="non-terminal residue" evidence="12">
    <location>
        <position position="1"/>
    </location>
</feature>
<dbReference type="GO" id="GO:0006955">
    <property type="term" value="P:immune response"/>
    <property type="evidence" value="ECO:0007669"/>
    <property type="project" value="TreeGrafter"/>
</dbReference>
<dbReference type="Gene3D" id="2.60.40.10">
    <property type="entry name" value="Immunoglobulins"/>
    <property type="match status" value="1"/>
</dbReference>
<dbReference type="InterPro" id="IPR013783">
    <property type="entry name" value="Ig-like_fold"/>
</dbReference>
<dbReference type="Gene3D" id="3.30.500.10">
    <property type="entry name" value="MHC class I-like antigen recognition-like"/>
    <property type="match status" value="1"/>
</dbReference>
<evidence type="ECO:0000256" key="5">
    <source>
        <dbReference type="ARBA" id="ARBA00022859"/>
    </source>
</evidence>
<keyword evidence="5" id="KW-0391">Immunity</keyword>
<dbReference type="SUPFAM" id="SSF48726">
    <property type="entry name" value="Immunoglobulin"/>
    <property type="match status" value="1"/>
</dbReference>
<keyword evidence="7" id="KW-0472">Membrane</keyword>
<dbReference type="InterPro" id="IPR001039">
    <property type="entry name" value="MHC_I_a_a1/a2"/>
</dbReference>
<keyword evidence="2" id="KW-0490">MHC I</keyword>
<dbReference type="InterPro" id="IPR037055">
    <property type="entry name" value="MHC_I-like_Ag-recog_sf"/>
</dbReference>
<dbReference type="InterPro" id="IPR007110">
    <property type="entry name" value="Ig-like_dom"/>
</dbReference>
<dbReference type="PROSITE" id="PS00290">
    <property type="entry name" value="IG_MHC"/>
    <property type="match status" value="1"/>
</dbReference>
<dbReference type="FunFam" id="2.60.40.10:FF:000204">
    <property type="entry name" value="Major histocompatibility complex, class I-related protein"/>
    <property type="match status" value="1"/>
</dbReference>
<organism evidence="12 13">
    <name type="scientific">Tauraco erythrolophus</name>
    <name type="common">Red-crested turaco</name>
    <dbReference type="NCBI Taxonomy" id="121530"/>
    <lineage>
        <taxon>Eukaryota</taxon>
        <taxon>Metazoa</taxon>
        <taxon>Chordata</taxon>
        <taxon>Craniata</taxon>
        <taxon>Vertebrata</taxon>
        <taxon>Euteleostomi</taxon>
        <taxon>Archelosauria</taxon>
        <taxon>Archosauria</taxon>
        <taxon>Dinosauria</taxon>
        <taxon>Saurischia</taxon>
        <taxon>Theropoda</taxon>
        <taxon>Coelurosauria</taxon>
        <taxon>Aves</taxon>
        <taxon>Neognathae</taxon>
        <taxon>Neoaves</taxon>
        <taxon>Otidimorphae</taxon>
        <taxon>Musophagiformes</taxon>
        <taxon>Musophagidae</taxon>
        <taxon>Tauraco</taxon>
    </lineage>
</organism>
<dbReference type="PANTHER" id="PTHR16675">
    <property type="entry name" value="MHC CLASS I-RELATED"/>
    <property type="match status" value="1"/>
</dbReference>
<dbReference type="Pfam" id="PF07654">
    <property type="entry name" value="C1-set"/>
    <property type="match status" value="1"/>
</dbReference>
<dbReference type="GO" id="GO:0009897">
    <property type="term" value="C:external side of plasma membrane"/>
    <property type="evidence" value="ECO:0007669"/>
    <property type="project" value="TreeGrafter"/>
</dbReference>
<evidence type="ECO:0000256" key="7">
    <source>
        <dbReference type="ARBA" id="ARBA00023136"/>
    </source>
</evidence>
<evidence type="ECO:0000313" key="13">
    <source>
        <dbReference type="Proteomes" id="UP000053661"/>
    </source>
</evidence>
<dbReference type="AlphaFoldDB" id="A0A093BYH1"/>
<evidence type="ECO:0000256" key="1">
    <source>
        <dbReference type="ARBA" id="ARBA00004479"/>
    </source>
</evidence>
<keyword evidence="4" id="KW-0732">Signal</keyword>
<evidence type="ECO:0000313" key="12">
    <source>
        <dbReference type="EMBL" id="KFV08760.1"/>
    </source>
</evidence>
<evidence type="ECO:0000256" key="9">
    <source>
        <dbReference type="ARBA" id="ARBA00023180"/>
    </source>
</evidence>
<keyword evidence="9" id="KW-0325">Glycoprotein</keyword>
<dbReference type="PRINTS" id="PR01638">
    <property type="entry name" value="MHCCLASSI"/>
</dbReference>
<keyword evidence="3" id="KW-0812">Transmembrane</keyword>
<evidence type="ECO:0000256" key="8">
    <source>
        <dbReference type="ARBA" id="ARBA00023157"/>
    </source>
</evidence>
<dbReference type="EMBL" id="KL455306">
    <property type="protein sequence ID" value="KFV08760.1"/>
    <property type="molecule type" value="Genomic_DNA"/>
</dbReference>
<dbReference type="SMART" id="SM00407">
    <property type="entry name" value="IGc1"/>
    <property type="match status" value="1"/>
</dbReference>
<dbReference type="GO" id="GO:0002474">
    <property type="term" value="P:antigen processing and presentation of peptide antigen via MHC class I"/>
    <property type="evidence" value="ECO:0007669"/>
    <property type="project" value="UniProtKB-KW"/>
</dbReference>
<evidence type="ECO:0000256" key="3">
    <source>
        <dbReference type="ARBA" id="ARBA00022692"/>
    </source>
</evidence>
<accession>A0A093BYH1</accession>
<feature type="non-terminal residue" evidence="12">
    <location>
        <position position="182"/>
    </location>
</feature>
<gene>
    <name evidence="12" type="ORF">N340_08506</name>
</gene>
<comment type="similarity">
    <text evidence="10">Belongs to the MHC class I family.</text>
</comment>
<dbReference type="InterPro" id="IPR011161">
    <property type="entry name" value="MHC_I-like_Ag-recog"/>
</dbReference>
<dbReference type="GO" id="GO:0005615">
    <property type="term" value="C:extracellular space"/>
    <property type="evidence" value="ECO:0007669"/>
    <property type="project" value="TreeGrafter"/>
</dbReference>
<keyword evidence="6" id="KW-1133">Transmembrane helix</keyword>
<comment type="subcellular location">
    <subcellularLocation>
        <location evidence="1">Membrane</location>
        <topology evidence="1">Single-pass type I membrane protein</topology>
    </subcellularLocation>
</comment>
<dbReference type="GO" id="GO:0042612">
    <property type="term" value="C:MHC class I protein complex"/>
    <property type="evidence" value="ECO:0007669"/>
    <property type="project" value="UniProtKB-KW"/>
</dbReference>
<evidence type="ECO:0000256" key="2">
    <source>
        <dbReference type="ARBA" id="ARBA00022451"/>
    </source>
</evidence>
<dbReference type="Proteomes" id="UP000053661">
    <property type="component" value="Unassembled WGS sequence"/>
</dbReference>
<dbReference type="PROSITE" id="PS50835">
    <property type="entry name" value="IG_LIKE"/>
    <property type="match status" value="1"/>
</dbReference>
<evidence type="ECO:0000256" key="10">
    <source>
        <dbReference type="RuleBase" id="RU004439"/>
    </source>
</evidence>
<dbReference type="InterPro" id="IPR003597">
    <property type="entry name" value="Ig_C1-set"/>
</dbReference>
<keyword evidence="8" id="KW-1015">Disulfide bond</keyword>
<evidence type="ECO:0000259" key="11">
    <source>
        <dbReference type="PROSITE" id="PS50835"/>
    </source>
</evidence>
<dbReference type="InterPro" id="IPR011162">
    <property type="entry name" value="MHC_I/II-like_Ag-recog"/>
</dbReference>
<proteinExistence type="inferred from homology"/>
<dbReference type="SUPFAM" id="SSF54452">
    <property type="entry name" value="MHC antigen-recognition domain"/>
    <property type="match status" value="1"/>
</dbReference>
<dbReference type="InterPro" id="IPR050208">
    <property type="entry name" value="MHC_class-I_related"/>
</dbReference>
<dbReference type="InterPro" id="IPR036179">
    <property type="entry name" value="Ig-like_dom_sf"/>
</dbReference>
<sequence>GAQTLQEMYGCDLLEDGGTKGYYRIAYDRKDVITTMTFTAADKAAQVTKRNWEKDGAEAERMKHYLENTCIEWLRKFVSYGRAVLERKEPPTVRVSGKEADGILTLSCRAYGFYPRRIAVSWLKDGEVRDQETERGSVAPNSDGTFYTWASIEARPEERSKYRCRVEHASLPEPGLYAWGEP</sequence>
<dbReference type="Pfam" id="PF00129">
    <property type="entry name" value="MHC_I"/>
    <property type="match status" value="1"/>
</dbReference>
<dbReference type="InterPro" id="IPR003006">
    <property type="entry name" value="Ig/MHC_CS"/>
</dbReference>
<evidence type="ECO:0000256" key="4">
    <source>
        <dbReference type="ARBA" id="ARBA00022729"/>
    </source>
</evidence>
<dbReference type="PANTHER" id="PTHR16675:SF242">
    <property type="entry name" value="MAJOR HISTOCOMPATIBILITY COMPLEX CLASS I-RELATED GENE PROTEIN"/>
    <property type="match status" value="1"/>
</dbReference>
<reference evidence="12 13" key="1">
    <citation type="submission" date="2014-04" db="EMBL/GenBank/DDBJ databases">
        <title>Genome evolution of avian class.</title>
        <authorList>
            <person name="Zhang G."/>
            <person name="Li C."/>
        </authorList>
    </citation>
    <scope>NUCLEOTIDE SEQUENCE [LARGE SCALE GENOMIC DNA]</scope>
    <source>
        <strain evidence="12">BGI_N340</strain>
    </source>
</reference>
<evidence type="ECO:0000256" key="6">
    <source>
        <dbReference type="ARBA" id="ARBA00022989"/>
    </source>
</evidence>
<name>A0A093BYH1_TAUER</name>
<keyword evidence="13" id="KW-1185">Reference proteome</keyword>
<protein>
    <submittedName>
        <fullName evidence="12">Class I histocompatibility antigen, F10 alpha chain</fullName>
    </submittedName>
</protein>
<feature type="domain" description="Ig-like" evidence="11">
    <location>
        <begin position="90"/>
        <end position="170"/>
    </location>
</feature>